<dbReference type="SUPFAM" id="SSF56935">
    <property type="entry name" value="Porins"/>
    <property type="match status" value="1"/>
</dbReference>
<dbReference type="GO" id="GO:0033214">
    <property type="term" value="P:siderophore-iron import into cell"/>
    <property type="evidence" value="ECO:0007669"/>
    <property type="project" value="TreeGrafter"/>
</dbReference>
<gene>
    <name evidence="2" type="ORF">METZ01_LOCUS97066</name>
</gene>
<reference evidence="2" key="1">
    <citation type="submission" date="2018-05" db="EMBL/GenBank/DDBJ databases">
        <authorList>
            <person name="Lanie J.A."/>
            <person name="Ng W.-L."/>
            <person name="Kazmierczak K.M."/>
            <person name="Andrzejewski T.M."/>
            <person name="Davidsen T.M."/>
            <person name="Wayne K.J."/>
            <person name="Tettelin H."/>
            <person name="Glass J.I."/>
            <person name="Rusch D."/>
            <person name="Podicherti R."/>
            <person name="Tsui H.-C.T."/>
            <person name="Winkler M.E."/>
        </authorList>
    </citation>
    <scope>NUCLEOTIDE SEQUENCE</scope>
</reference>
<evidence type="ECO:0000313" key="2">
    <source>
        <dbReference type="EMBL" id="SVA44212.1"/>
    </source>
</evidence>
<sequence>MSQNPSSKSKIAMAIALATASSYLMAQNSESEDPEIETITIVGSQEDARNVAGTAKVVTAEDLEVFEYTDIHKILSSVPGVNFRPEEGYGLRPNISIRGTYADRSGKITLMEDGDL</sequence>
<dbReference type="Pfam" id="PF07715">
    <property type="entry name" value="Plug"/>
    <property type="match status" value="1"/>
</dbReference>
<feature type="domain" description="TonB-dependent receptor plug" evidence="1">
    <location>
        <begin position="48"/>
        <end position="102"/>
    </location>
</feature>
<dbReference type="Gene3D" id="2.170.130.10">
    <property type="entry name" value="TonB-dependent receptor, plug domain"/>
    <property type="match status" value="1"/>
</dbReference>
<name>A0A381VVC3_9ZZZZ</name>
<dbReference type="PANTHER" id="PTHR30442:SF0">
    <property type="entry name" value="FE(3+) DICITRATE TRANSPORT PROTEIN FECA"/>
    <property type="match status" value="1"/>
</dbReference>
<proteinExistence type="predicted"/>
<organism evidence="2">
    <name type="scientific">marine metagenome</name>
    <dbReference type="NCBI Taxonomy" id="408172"/>
    <lineage>
        <taxon>unclassified sequences</taxon>
        <taxon>metagenomes</taxon>
        <taxon>ecological metagenomes</taxon>
    </lineage>
</organism>
<evidence type="ECO:0000259" key="1">
    <source>
        <dbReference type="Pfam" id="PF07715"/>
    </source>
</evidence>
<dbReference type="EMBL" id="UINC01009889">
    <property type="protein sequence ID" value="SVA44212.1"/>
    <property type="molecule type" value="Genomic_DNA"/>
</dbReference>
<protein>
    <recommendedName>
        <fullName evidence="1">TonB-dependent receptor plug domain-containing protein</fullName>
    </recommendedName>
</protein>
<dbReference type="AlphaFoldDB" id="A0A381VVC3"/>
<dbReference type="InterPro" id="IPR039426">
    <property type="entry name" value="TonB-dep_rcpt-like"/>
</dbReference>
<dbReference type="InterPro" id="IPR037066">
    <property type="entry name" value="Plug_dom_sf"/>
</dbReference>
<dbReference type="InterPro" id="IPR012910">
    <property type="entry name" value="Plug_dom"/>
</dbReference>
<dbReference type="PANTHER" id="PTHR30442">
    <property type="entry name" value="IRON III DICITRATE TRANSPORT PROTEIN FECA"/>
    <property type="match status" value="1"/>
</dbReference>
<accession>A0A381VVC3</accession>
<dbReference type="PROSITE" id="PS52016">
    <property type="entry name" value="TONB_DEPENDENT_REC_3"/>
    <property type="match status" value="1"/>
</dbReference>
<feature type="non-terminal residue" evidence="2">
    <location>
        <position position="116"/>
    </location>
</feature>